<keyword evidence="1" id="KW-0812">Transmembrane</keyword>
<evidence type="ECO:0000256" key="1">
    <source>
        <dbReference type="SAM" id="Phobius"/>
    </source>
</evidence>
<dbReference type="EMBL" id="JAHRIQ010032911">
    <property type="protein sequence ID" value="MEQ2231346.1"/>
    <property type="molecule type" value="Genomic_DNA"/>
</dbReference>
<keyword evidence="1" id="KW-1133">Transmembrane helix</keyword>
<keyword evidence="1" id="KW-0472">Membrane</keyword>
<organism evidence="2 3">
    <name type="scientific">Ilyodon furcidens</name>
    <name type="common">goldbreast splitfin</name>
    <dbReference type="NCBI Taxonomy" id="33524"/>
    <lineage>
        <taxon>Eukaryota</taxon>
        <taxon>Metazoa</taxon>
        <taxon>Chordata</taxon>
        <taxon>Craniata</taxon>
        <taxon>Vertebrata</taxon>
        <taxon>Euteleostomi</taxon>
        <taxon>Actinopterygii</taxon>
        <taxon>Neopterygii</taxon>
        <taxon>Teleostei</taxon>
        <taxon>Neoteleostei</taxon>
        <taxon>Acanthomorphata</taxon>
        <taxon>Ovalentaria</taxon>
        <taxon>Atherinomorphae</taxon>
        <taxon>Cyprinodontiformes</taxon>
        <taxon>Goodeidae</taxon>
        <taxon>Ilyodon</taxon>
    </lineage>
</organism>
<evidence type="ECO:0000313" key="2">
    <source>
        <dbReference type="EMBL" id="MEQ2231346.1"/>
    </source>
</evidence>
<reference evidence="2 3" key="1">
    <citation type="submission" date="2021-06" db="EMBL/GenBank/DDBJ databases">
        <authorList>
            <person name="Palmer J.M."/>
        </authorList>
    </citation>
    <scope>NUCLEOTIDE SEQUENCE [LARGE SCALE GENOMIC DNA]</scope>
    <source>
        <strain evidence="3">if_2019</strain>
        <tissue evidence="2">Muscle</tissue>
    </source>
</reference>
<sequence length="102" mass="11147">MVALGGGACEYFSHNIICFPSVGFSLTQSVFFYMYLIMTLFVIKKEGLLGFENFCIVYHSCLDKVLFPPTCHRKGDGGGGVSYATISNIWGLLVPSPHSLSV</sequence>
<evidence type="ECO:0000313" key="3">
    <source>
        <dbReference type="Proteomes" id="UP001482620"/>
    </source>
</evidence>
<dbReference type="Proteomes" id="UP001482620">
    <property type="component" value="Unassembled WGS sequence"/>
</dbReference>
<feature type="transmembrane region" description="Helical" evidence="1">
    <location>
        <begin position="22"/>
        <end position="43"/>
    </location>
</feature>
<name>A0ABV0TEZ7_9TELE</name>
<proteinExistence type="predicted"/>
<keyword evidence="3" id="KW-1185">Reference proteome</keyword>
<protein>
    <submittedName>
        <fullName evidence="2">Uncharacterized protein</fullName>
    </submittedName>
</protein>
<gene>
    <name evidence="2" type="ORF">ILYODFUR_038566</name>
</gene>
<comment type="caution">
    <text evidence="2">The sequence shown here is derived from an EMBL/GenBank/DDBJ whole genome shotgun (WGS) entry which is preliminary data.</text>
</comment>
<accession>A0ABV0TEZ7</accession>